<dbReference type="AlphaFoldDB" id="A0A848KQK0"/>
<comment type="caution">
    <text evidence="2">The sequence shown here is derived from an EMBL/GenBank/DDBJ whole genome shotgun (WGS) entry which is preliminary data.</text>
</comment>
<proteinExistence type="predicted"/>
<evidence type="ECO:0000256" key="1">
    <source>
        <dbReference type="SAM" id="MobiDB-lite"/>
    </source>
</evidence>
<reference evidence="2 3" key="1">
    <citation type="submission" date="2020-04" db="EMBL/GenBank/DDBJ databases">
        <title>Gordonia sp. nov. TBRC 11910.</title>
        <authorList>
            <person name="Suriyachadkun C."/>
        </authorList>
    </citation>
    <scope>NUCLEOTIDE SEQUENCE [LARGE SCALE GENOMIC DNA]</scope>
    <source>
        <strain evidence="2 3">TBRC 11910</strain>
    </source>
</reference>
<evidence type="ECO:0000313" key="3">
    <source>
        <dbReference type="Proteomes" id="UP000550729"/>
    </source>
</evidence>
<evidence type="ECO:0000313" key="2">
    <source>
        <dbReference type="EMBL" id="NMO00217.1"/>
    </source>
</evidence>
<gene>
    <name evidence="2" type="ORF">HH308_03190</name>
</gene>
<sequence length="318" mass="32886">MRPAPPTAPARPAGSPTIDYVRRDRRPASQAPPPTEPPARIPTAPNPLDLSAPEPLSPNPLDLSAPGPSAPDSLDLSTPVAPAPAPRPTPSTPLQPPVVDDLLDLSGGLSTTASPAAQPNPVAPQPPSIHPVRRLAADDRELLTADRPTLALTRVQSGVGRIDIELHAPAGPLALACVVTDTAGDSSVIDPTHPQGPPPPTTVDPLITFSGNGFGSFGINLRRSRELDRLIVVATSTTGAVLGWTGTLSISTFGGGRVDIPIDATPPASTTIIASIYNVDGEYVLRAEGQPMNGSLREASRSFGFDTISWLDARTPIA</sequence>
<organism evidence="2 3">
    <name type="scientific">Gordonia asplenii</name>
    <dbReference type="NCBI Taxonomy" id="2725283"/>
    <lineage>
        <taxon>Bacteria</taxon>
        <taxon>Bacillati</taxon>
        <taxon>Actinomycetota</taxon>
        <taxon>Actinomycetes</taxon>
        <taxon>Mycobacteriales</taxon>
        <taxon>Gordoniaceae</taxon>
        <taxon>Gordonia</taxon>
    </lineage>
</organism>
<protein>
    <submittedName>
        <fullName evidence="2">Uncharacterized protein</fullName>
    </submittedName>
</protein>
<feature type="compositionally biased region" description="Pro residues" evidence="1">
    <location>
        <begin position="81"/>
        <end position="96"/>
    </location>
</feature>
<name>A0A848KQK0_9ACTN</name>
<feature type="compositionally biased region" description="Pro residues" evidence="1">
    <location>
        <begin position="30"/>
        <end position="40"/>
    </location>
</feature>
<dbReference type="EMBL" id="JABBNB010000002">
    <property type="protein sequence ID" value="NMO00217.1"/>
    <property type="molecule type" value="Genomic_DNA"/>
</dbReference>
<dbReference type="Proteomes" id="UP000550729">
    <property type="component" value="Unassembled WGS sequence"/>
</dbReference>
<keyword evidence="3" id="KW-1185">Reference proteome</keyword>
<dbReference type="RefSeq" id="WP_170192724.1">
    <property type="nucleotide sequence ID" value="NZ_JABBNB010000002.1"/>
</dbReference>
<feature type="region of interest" description="Disordered" evidence="1">
    <location>
        <begin position="1"/>
        <end position="131"/>
    </location>
</feature>
<accession>A0A848KQK0</accession>
<feature type="compositionally biased region" description="Low complexity" evidence="1">
    <location>
        <begin position="97"/>
        <end position="120"/>
    </location>
</feature>